<dbReference type="VEuPathDB" id="CryptoDB:GNI_104430"/>
<reference evidence="1" key="1">
    <citation type="submission" date="2013-12" db="EMBL/GenBank/DDBJ databases">
        <authorList>
            <person name="Omoto C.K."/>
            <person name="Sibley D."/>
            <person name="Venepally P."/>
            <person name="Hadjithomas M."/>
            <person name="Karamycheva S."/>
            <person name="Brunk B."/>
            <person name="Roos D."/>
            <person name="Caler E."/>
            <person name="Lorenzi H."/>
        </authorList>
    </citation>
    <scope>NUCLEOTIDE SEQUENCE</scope>
</reference>
<evidence type="ECO:0000313" key="1">
    <source>
        <dbReference type="EMBL" id="EZG56288.1"/>
    </source>
</evidence>
<protein>
    <submittedName>
        <fullName evidence="1">Uncharacterized protein</fullName>
    </submittedName>
</protein>
<sequence length="278" mass="31405">MKTLSCNATSKLERLGLLASLMDSDGMRPPIDGCDVMLLTLGDRRGDAWVQFLAAAPKEAMEKLIEAAMDADALTEEAAALNERKNVHWLEMCSRIFMYSPYGQANTLGEQLAIRCIKEHLDTVDPEGEFSHVSDRIWRESISGKMSELVKKVRYYDDGSLEDLDYQGEDLAMRLLRKPSEIESIEETGSLEVIRCRPLIPEEVADVRGSLPVEWLPLLPETGRDRDVESGLDRGSNGQTNDPRWECDDLRSFVEYFGSDHVDSDYHTISESFQHQVD</sequence>
<evidence type="ECO:0000313" key="2">
    <source>
        <dbReference type="Proteomes" id="UP000019763"/>
    </source>
</evidence>
<dbReference type="EMBL" id="AFNH02000779">
    <property type="protein sequence ID" value="EZG56288.1"/>
    <property type="molecule type" value="Genomic_DNA"/>
</dbReference>
<keyword evidence="2" id="KW-1185">Reference proteome</keyword>
<dbReference type="GeneID" id="22913717"/>
<dbReference type="Proteomes" id="UP000019763">
    <property type="component" value="Unassembled WGS sequence"/>
</dbReference>
<gene>
    <name evidence="1" type="ORF">GNI_104430</name>
</gene>
<accession>A0A023B465</accession>
<name>A0A023B465_GRENI</name>
<dbReference type="RefSeq" id="XP_011131297.1">
    <property type="nucleotide sequence ID" value="XM_011132995.1"/>
</dbReference>
<proteinExistence type="predicted"/>
<comment type="caution">
    <text evidence="1">The sequence shown here is derived from an EMBL/GenBank/DDBJ whole genome shotgun (WGS) entry which is preliminary data.</text>
</comment>
<dbReference type="AlphaFoldDB" id="A0A023B465"/>
<organism evidence="1 2">
    <name type="scientific">Gregarina niphandrodes</name>
    <name type="common">Septate eugregarine</name>
    <dbReference type="NCBI Taxonomy" id="110365"/>
    <lineage>
        <taxon>Eukaryota</taxon>
        <taxon>Sar</taxon>
        <taxon>Alveolata</taxon>
        <taxon>Apicomplexa</taxon>
        <taxon>Conoidasida</taxon>
        <taxon>Gregarinasina</taxon>
        <taxon>Eugregarinorida</taxon>
        <taxon>Gregarinidae</taxon>
        <taxon>Gregarina</taxon>
    </lineage>
</organism>